<dbReference type="GO" id="GO:0003677">
    <property type="term" value="F:DNA binding"/>
    <property type="evidence" value="ECO:0007669"/>
    <property type="project" value="InterPro"/>
</dbReference>
<dbReference type="PROSITE" id="PS50943">
    <property type="entry name" value="HTH_CROC1"/>
    <property type="match status" value="1"/>
</dbReference>
<accession>A0A6I2V3E2</accession>
<dbReference type="SMART" id="SM00530">
    <property type="entry name" value="HTH_XRE"/>
    <property type="match status" value="2"/>
</dbReference>
<proteinExistence type="predicted"/>
<sequence length="310" mass="35627">MQSIGDVIKARRTALGMTADELAHKLNKSRATIYRYESTDVENMPVGVLEPLARALNTTPIELMGWASRQVDYESKDIEEQIPAAGVPYFRKLRHQWEVEKVQEIDHNLAANLKTLLNPLEISAFVEKTGINDQERIGSILKGIPSELSNDEFDKICEFFNIPPEKLLYTNLDNESKKASAFDWATSPDDNYEYEAAATKIKKEIDFQDSVRGFSPSIYDGCLKVLQHSHFNDVIGEAFTDYIEQMQLVNKELKKRIKNPIVRFSYRNVWYKNVAELIISNPEYFWKTYLMKDSGAFELARATIQRSPKN</sequence>
<gene>
    <name evidence="2" type="ORF">FYJ78_12580</name>
</gene>
<evidence type="ECO:0000313" key="2">
    <source>
        <dbReference type="EMBL" id="MSV25982.1"/>
    </source>
</evidence>
<organism evidence="2 3">
    <name type="scientific">Selenomonas montiformis</name>
    <dbReference type="NCBI Taxonomy" id="2652285"/>
    <lineage>
        <taxon>Bacteria</taxon>
        <taxon>Bacillati</taxon>
        <taxon>Bacillota</taxon>
        <taxon>Negativicutes</taxon>
        <taxon>Selenomonadales</taxon>
        <taxon>Selenomonadaceae</taxon>
        <taxon>Selenomonas</taxon>
    </lineage>
</organism>
<evidence type="ECO:0000313" key="3">
    <source>
        <dbReference type="Proteomes" id="UP000430222"/>
    </source>
</evidence>
<dbReference type="InterPro" id="IPR001387">
    <property type="entry name" value="Cro/C1-type_HTH"/>
</dbReference>
<dbReference type="Proteomes" id="UP000430222">
    <property type="component" value="Unassembled WGS sequence"/>
</dbReference>
<dbReference type="InterPro" id="IPR010982">
    <property type="entry name" value="Lambda_DNA-bd_dom_sf"/>
</dbReference>
<dbReference type="CDD" id="cd00093">
    <property type="entry name" value="HTH_XRE"/>
    <property type="match status" value="1"/>
</dbReference>
<comment type="caution">
    <text evidence="2">The sequence shown here is derived from an EMBL/GenBank/DDBJ whole genome shotgun (WGS) entry which is preliminary data.</text>
</comment>
<dbReference type="AlphaFoldDB" id="A0A6I2V3E2"/>
<name>A0A6I2V3E2_9FIRM</name>
<reference evidence="2 3" key="1">
    <citation type="submission" date="2019-08" db="EMBL/GenBank/DDBJ databases">
        <title>In-depth cultivation of the pig gut microbiome towards novel bacterial diversity and tailored functional studies.</title>
        <authorList>
            <person name="Wylensek D."/>
            <person name="Hitch T.C.A."/>
            <person name="Clavel T."/>
        </authorList>
    </citation>
    <scope>NUCLEOTIDE SEQUENCE [LARGE SCALE GENOMIC DNA]</scope>
    <source>
        <strain evidence="3">WCA-380-WT-3B3</strain>
    </source>
</reference>
<dbReference type="Gene3D" id="1.10.260.40">
    <property type="entry name" value="lambda repressor-like DNA-binding domains"/>
    <property type="match status" value="1"/>
</dbReference>
<keyword evidence="3" id="KW-1185">Reference proteome</keyword>
<dbReference type="EMBL" id="VUNL01000022">
    <property type="protein sequence ID" value="MSV25982.1"/>
    <property type="molecule type" value="Genomic_DNA"/>
</dbReference>
<dbReference type="Pfam" id="PF01381">
    <property type="entry name" value="HTH_3"/>
    <property type="match status" value="1"/>
</dbReference>
<dbReference type="SUPFAM" id="SSF47413">
    <property type="entry name" value="lambda repressor-like DNA-binding domains"/>
    <property type="match status" value="1"/>
</dbReference>
<feature type="domain" description="HTH cro/C1-type" evidence="1">
    <location>
        <begin position="8"/>
        <end position="63"/>
    </location>
</feature>
<protein>
    <submittedName>
        <fullName evidence="2">Helix-turn-helix transcriptional regulator</fullName>
    </submittedName>
</protein>
<evidence type="ECO:0000259" key="1">
    <source>
        <dbReference type="PROSITE" id="PS50943"/>
    </source>
</evidence>
<dbReference type="RefSeq" id="WP_154621752.1">
    <property type="nucleotide sequence ID" value="NZ_VUNL01000022.1"/>
</dbReference>